<feature type="compositionally biased region" description="Pro residues" evidence="4">
    <location>
        <begin position="52"/>
        <end position="64"/>
    </location>
</feature>
<dbReference type="InterPro" id="IPR001452">
    <property type="entry name" value="SH3_domain"/>
</dbReference>
<dbReference type="GO" id="GO:0072659">
    <property type="term" value="P:protein localization to plasma membrane"/>
    <property type="evidence" value="ECO:0007669"/>
    <property type="project" value="TreeGrafter"/>
</dbReference>
<keyword evidence="2" id="KW-0597">Phosphoprotein</keyword>
<gene>
    <name evidence="7" type="primary">LOC115820953</name>
</gene>
<dbReference type="OrthoDB" id="8889279at2759"/>
<dbReference type="Proteomes" id="UP000504632">
    <property type="component" value="Chromosome 9"/>
</dbReference>
<dbReference type="GO" id="GO:0050852">
    <property type="term" value="P:T cell receptor signaling pathway"/>
    <property type="evidence" value="ECO:0007669"/>
    <property type="project" value="TreeGrafter"/>
</dbReference>
<evidence type="ECO:0000256" key="1">
    <source>
        <dbReference type="ARBA" id="ARBA00022443"/>
    </source>
</evidence>
<proteinExistence type="predicted"/>
<evidence type="ECO:0000256" key="3">
    <source>
        <dbReference type="PROSITE-ProRule" id="PRU00192"/>
    </source>
</evidence>
<dbReference type="InParanoid" id="A0A6J2W9D0"/>
<dbReference type="PANTHER" id="PTHR16830">
    <property type="entry name" value="SH2 CONTAINING ADAPTOR PRAM-1 RELATED"/>
    <property type="match status" value="1"/>
</dbReference>
<dbReference type="PANTHER" id="PTHR16830:SF11">
    <property type="entry name" value="PML-RARA-REGULATED ADAPTER MOLECULE 1"/>
    <property type="match status" value="1"/>
</dbReference>
<evidence type="ECO:0000256" key="2">
    <source>
        <dbReference type="ARBA" id="ARBA00022553"/>
    </source>
</evidence>
<reference evidence="7" key="1">
    <citation type="submission" date="2025-08" db="UniProtKB">
        <authorList>
            <consortium name="RefSeq"/>
        </authorList>
    </citation>
    <scope>IDENTIFICATION</scope>
</reference>
<dbReference type="Gene3D" id="2.30.30.40">
    <property type="entry name" value="SH3 Domains"/>
    <property type="match status" value="2"/>
</dbReference>
<feature type="compositionally biased region" description="Polar residues" evidence="4">
    <location>
        <begin position="196"/>
        <end position="208"/>
    </location>
</feature>
<dbReference type="GO" id="GO:0005886">
    <property type="term" value="C:plasma membrane"/>
    <property type="evidence" value="ECO:0007669"/>
    <property type="project" value="InterPro"/>
</dbReference>
<dbReference type="FunFam" id="2.30.30.40:FF:000307">
    <property type="entry name" value="Predicted protein"/>
    <property type="match status" value="1"/>
</dbReference>
<dbReference type="InterPro" id="IPR036028">
    <property type="entry name" value="SH3-like_dom_sf"/>
</dbReference>
<dbReference type="GO" id="GO:0007229">
    <property type="term" value="P:integrin-mediated signaling pathway"/>
    <property type="evidence" value="ECO:0007669"/>
    <property type="project" value="InterPro"/>
</dbReference>
<dbReference type="AlphaFoldDB" id="A0A6J2W9D0"/>
<dbReference type="InterPro" id="IPR029294">
    <property type="entry name" value="hSH3"/>
</dbReference>
<feature type="compositionally biased region" description="Pro residues" evidence="4">
    <location>
        <begin position="211"/>
        <end position="221"/>
    </location>
</feature>
<name>A0A6J2W9D0_CHACN</name>
<evidence type="ECO:0000313" key="6">
    <source>
        <dbReference type="Proteomes" id="UP000504632"/>
    </source>
</evidence>
<dbReference type="SUPFAM" id="SSF50044">
    <property type="entry name" value="SH3-domain"/>
    <property type="match status" value="2"/>
</dbReference>
<dbReference type="RefSeq" id="XP_030640537.1">
    <property type="nucleotide sequence ID" value="XM_030784677.1"/>
</dbReference>
<keyword evidence="1 3" id="KW-0728">SH3 domain</keyword>
<feature type="domain" description="SH3" evidence="5">
    <location>
        <begin position="302"/>
        <end position="363"/>
    </location>
</feature>
<sequence>MEESVDVKALRARFHEQAAMAAAAAGAVRTQLSPGEKSGELAANGTTRNKPSPVPPRTFPPPNPMAEKIKPVQAPRGIFPRPPPSYRPEARESPASSPAEPERTGLIRAKGEMLQNLMLKQQGESPARANPPIPSLRTQRSTGEVPPLRKPLPNVGPRPQKPKRPPHVSLDHIRKKIPGQPGLQTPEGPPRPPNKPSNSIQSFSNLKPDNSLPPPPPPPPKHSGSRDSWRNSFSSQVDEDSDQSDIYEPVDEREEAPRPPAPPRPNERDLRRQHDQQKKDQRVREKKEKEYLKKFKLTEPVEVLHIARIRQDWQGGKNDLSVLQGESVEILRVKNTPGGKWLARTANGAYGYISTSCVDVDYEEVKRKIRSEAPPPVLPHDSEVYDDIGSSDNVNSFDQGDDIYDDVDPIPDDFPLPPPEISQKSKSMMKEEETLRKKFKFEGPIKVIGCMMVDPNANIKRGGSKDLTVTRGEILDVIQLTNDKKALCRNEQGKYGYVPRAYLLQAEGEIYDDIDNRTDVYDNDASGMASRRP</sequence>
<feature type="region of interest" description="Disordered" evidence="4">
    <location>
        <begin position="25"/>
        <end position="290"/>
    </location>
</feature>
<evidence type="ECO:0000256" key="4">
    <source>
        <dbReference type="SAM" id="MobiDB-lite"/>
    </source>
</evidence>
<protein>
    <submittedName>
        <fullName evidence="7">FYN-binding protein 1</fullName>
    </submittedName>
</protein>
<feature type="compositionally biased region" description="Acidic residues" evidence="4">
    <location>
        <begin position="237"/>
        <end position="254"/>
    </location>
</feature>
<organism evidence="6 7">
    <name type="scientific">Chanos chanos</name>
    <name type="common">Milkfish</name>
    <name type="synonym">Mugil chanos</name>
    <dbReference type="NCBI Taxonomy" id="29144"/>
    <lineage>
        <taxon>Eukaryota</taxon>
        <taxon>Metazoa</taxon>
        <taxon>Chordata</taxon>
        <taxon>Craniata</taxon>
        <taxon>Vertebrata</taxon>
        <taxon>Euteleostomi</taxon>
        <taxon>Actinopterygii</taxon>
        <taxon>Neopterygii</taxon>
        <taxon>Teleostei</taxon>
        <taxon>Ostariophysi</taxon>
        <taxon>Gonorynchiformes</taxon>
        <taxon>Chanidae</taxon>
        <taxon>Chanos</taxon>
    </lineage>
</organism>
<feature type="compositionally biased region" description="Basic and acidic residues" evidence="4">
    <location>
        <begin position="100"/>
        <end position="111"/>
    </location>
</feature>
<evidence type="ECO:0000313" key="7">
    <source>
        <dbReference type="RefSeq" id="XP_030640537.1"/>
    </source>
</evidence>
<feature type="compositionally biased region" description="Basic and acidic residues" evidence="4">
    <location>
        <begin position="265"/>
        <end position="290"/>
    </location>
</feature>
<dbReference type="GeneID" id="115820953"/>
<dbReference type="PROSITE" id="PS50002">
    <property type="entry name" value="SH3"/>
    <property type="match status" value="1"/>
</dbReference>
<dbReference type="SMART" id="SM00326">
    <property type="entry name" value="SH3"/>
    <property type="match status" value="2"/>
</dbReference>
<dbReference type="Pfam" id="PF14603">
    <property type="entry name" value="hSH3"/>
    <property type="match status" value="2"/>
</dbReference>
<accession>A0A6J2W9D0</accession>
<dbReference type="InterPro" id="IPR043443">
    <property type="entry name" value="FYB1/2-like"/>
</dbReference>
<keyword evidence="6" id="KW-1185">Reference proteome</keyword>
<evidence type="ECO:0000259" key="5">
    <source>
        <dbReference type="PROSITE" id="PS50002"/>
    </source>
</evidence>